<sequence>MADRHEWMKGMKTVMAKPLHPSVEQFKQFVKKHPKLIQEVRSGKKTWKQVYEDWYLFGEDDDIWEPYRDAGGKEKREEKGASKWLDKLAAMLGQLDAAEVQKHLASVQQALAAIQGILSEFQGASSQRPNKEEHPFSFRQD</sequence>
<organism evidence="2 3">
    <name type="scientific">Geobacillus stearothermophilus</name>
    <name type="common">Bacillus stearothermophilus</name>
    <dbReference type="NCBI Taxonomy" id="1422"/>
    <lineage>
        <taxon>Bacteria</taxon>
        <taxon>Bacillati</taxon>
        <taxon>Bacillota</taxon>
        <taxon>Bacilli</taxon>
        <taxon>Bacillales</taxon>
        <taxon>Anoxybacillaceae</taxon>
        <taxon>Geobacillus</taxon>
    </lineage>
</organism>
<dbReference type="Pfam" id="PF14071">
    <property type="entry name" value="YlbD_coat"/>
    <property type="match status" value="1"/>
</dbReference>
<dbReference type="Proteomes" id="UP000075517">
    <property type="component" value="Unassembled WGS sequence"/>
</dbReference>
<evidence type="ECO:0000256" key="1">
    <source>
        <dbReference type="SAM" id="MobiDB-lite"/>
    </source>
</evidence>
<name>A0A150N9Q8_GEOSE</name>
<proteinExistence type="predicted"/>
<gene>
    <name evidence="2" type="ORF">B4114_1049</name>
</gene>
<dbReference type="PATRIC" id="fig|1422.17.peg.756"/>
<dbReference type="EMBL" id="LQYY01000091">
    <property type="protein sequence ID" value="KYD33439.1"/>
    <property type="molecule type" value="Genomic_DNA"/>
</dbReference>
<evidence type="ECO:0000313" key="3">
    <source>
        <dbReference type="Proteomes" id="UP000075517"/>
    </source>
</evidence>
<protein>
    <submittedName>
        <fullName evidence="2">Uncharacterized protein</fullName>
    </submittedName>
</protein>
<reference evidence="2 3" key="1">
    <citation type="submission" date="2016-01" db="EMBL/GenBank/DDBJ databases">
        <title>Draft Genome Sequences of Seven Thermophilic Sporeformers Isolated from Foods.</title>
        <authorList>
            <person name="Berendsen E.M."/>
            <person name="Wells-Bennik M.H."/>
            <person name="Krawcyk A.O."/>
            <person name="De Jong A."/>
            <person name="Holsappel S."/>
            <person name="Eijlander R.T."/>
            <person name="Kuipers O.P."/>
        </authorList>
    </citation>
    <scope>NUCLEOTIDE SEQUENCE [LARGE SCALE GENOMIC DNA]</scope>
    <source>
        <strain evidence="2 3">B4114</strain>
    </source>
</reference>
<dbReference type="InterPro" id="IPR025953">
    <property type="entry name" value="YlbD_coat"/>
</dbReference>
<feature type="region of interest" description="Disordered" evidence="1">
    <location>
        <begin position="122"/>
        <end position="141"/>
    </location>
</feature>
<feature type="compositionally biased region" description="Basic and acidic residues" evidence="1">
    <location>
        <begin position="129"/>
        <end position="141"/>
    </location>
</feature>
<evidence type="ECO:0000313" key="2">
    <source>
        <dbReference type="EMBL" id="KYD33439.1"/>
    </source>
</evidence>
<accession>A0A150N9Q8</accession>
<dbReference type="AlphaFoldDB" id="A0A150N9Q8"/>
<comment type="caution">
    <text evidence="2">The sequence shown here is derived from an EMBL/GenBank/DDBJ whole genome shotgun (WGS) entry which is preliminary data.</text>
</comment>